<feature type="region of interest" description="Disordered" evidence="10">
    <location>
        <begin position="1"/>
        <end position="22"/>
    </location>
</feature>
<evidence type="ECO:0000256" key="7">
    <source>
        <dbReference type="ARBA" id="ARBA00022946"/>
    </source>
</evidence>
<feature type="transmembrane region" description="Helical" evidence="11">
    <location>
        <begin position="89"/>
        <end position="112"/>
    </location>
</feature>
<dbReference type="EMBL" id="CP015136">
    <property type="protein sequence ID" value="AMY10584.1"/>
    <property type="molecule type" value="Genomic_DNA"/>
</dbReference>
<evidence type="ECO:0000256" key="3">
    <source>
        <dbReference type="ARBA" id="ARBA00007931"/>
    </source>
</evidence>
<evidence type="ECO:0000256" key="11">
    <source>
        <dbReference type="SAM" id="Phobius"/>
    </source>
</evidence>
<comment type="cofactor">
    <cofactor evidence="1">
        <name>Zn(2+)</name>
        <dbReference type="ChEBI" id="CHEBI:29105"/>
    </cofactor>
</comment>
<dbReference type="KEGG" id="abac:LuPra_03822"/>
<dbReference type="STRING" id="1855912.LuPra_03822"/>
<dbReference type="GO" id="GO:0008233">
    <property type="term" value="F:peptidase activity"/>
    <property type="evidence" value="ECO:0007669"/>
    <property type="project" value="UniProtKB-KW"/>
</dbReference>
<evidence type="ECO:0000256" key="2">
    <source>
        <dbReference type="ARBA" id="ARBA00004141"/>
    </source>
</evidence>
<evidence type="ECO:0000256" key="8">
    <source>
        <dbReference type="ARBA" id="ARBA00022989"/>
    </source>
</evidence>
<name>A0A143PRZ2_LUTPR</name>
<feature type="transmembrane region" description="Helical" evidence="11">
    <location>
        <begin position="160"/>
        <end position="183"/>
    </location>
</feature>
<dbReference type="PANTHER" id="PTHR31412:SF0">
    <property type="entry name" value="ZINC METALLOPROTEASE EGY1, CHLOROPLASTIC-RELATED"/>
    <property type="match status" value="1"/>
</dbReference>
<organism evidence="13 14">
    <name type="scientific">Luteitalea pratensis</name>
    <dbReference type="NCBI Taxonomy" id="1855912"/>
    <lineage>
        <taxon>Bacteria</taxon>
        <taxon>Pseudomonadati</taxon>
        <taxon>Acidobacteriota</taxon>
        <taxon>Vicinamibacteria</taxon>
        <taxon>Vicinamibacterales</taxon>
        <taxon>Vicinamibacteraceae</taxon>
        <taxon>Luteitalea</taxon>
    </lineage>
</organism>
<evidence type="ECO:0000256" key="5">
    <source>
        <dbReference type="ARBA" id="ARBA00022692"/>
    </source>
</evidence>
<keyword evidence="4 13" id="KW-0645">Protease</keyword>
<keyword evidence="6" id="KW-0378">Hydrolase</keyword>
<dbReference type="InterPro" id="IPR044838">
    <property type="entry name" value="EGY1-like"/>
</dbReference>
<feature type="transmembrane region" description="Helical" evidence="11">
    <location>
        <begin position="268"/>
        <end position="301"/>
    </location>
</feature>
<keyword evidence="8 11" id="KW-1133">Transmembrane helix</keyword>
<dbReference type="Proteomes" id="UP000076079">
    <property type="component" value="Chromosome"/>
</dbReference>
<evidence type="ECO:0000313" key="14">
    <source>
        <dbReference type="Proteomes" id="UP000076079"/>
    </source>
</evidence>
<evidence type="ECO:0000256" key="4">
    <source>
        <dbReference type="ARBA" id="ARBA00022670"/>
    </source>
</evidence>
<keyword evidence="7" id="KW-0809">Transit peptide</keyword>
<feature type="transmembrane region" description="Helical" evidence="11">
    <location>
        <begin position="132"/>
        <end position="153"/>
    </location>
</feature>
<feature type="domain" description="Peptidase M50" evidence="12">
    <location>
        <begin position="104"/>
        <end position="275"/>
    </location>
</feature>
<feature type="transmembrane region" description="Helical" evidence="11">
    <location>
        <begin position="226"/>
        <end position="247"/>
    </location>
</feature>
<feature type="transmembrane region" description="Helical" evidence="11">
    <location>
        <begin position="55"/>
        <end position="77"/>
    </location>
</feature>
<dbReference type="Pfam" id="PF02163">
    <property type="entry name" value="Peptidase_M50"/>
    <property type="match status" value="1"/>
</dbReference>
<keyword evidence="14" id="KW-1185">Reference proteome</keyword>
<reference evidence="14" key="2">
    <citation type="submission" date="2016-04" db="EMBL/GenBank/DDBJ databases">
        <title>First Complete Genome Sequence of a Subdivision 6 Acidobacterium.</title>
        <authorList>
            <person name="Huang S."/>
            <person name="Vieira S."/>
            <person name="Bunk B."/>
            <person name="Riedel T."/>
            <person name="Sproeer C."/>
            <person name="Overmann J."/>
        </authorList>
    </citation>
    <scope>NUCLEOTIDE SEQUENCE [LARGE SCALE GENOMIC DNA]</scope>
    <source>
        <strain evidence="14">DSM 100886 HEG_-6_39</strain>
    </source>
</reference>
<dbReference type="InterPro" id="IPR008915">
    <property type="entry name" value="Peptidase_M50"/>
</dbReference>
<gene>
    <name evidence="13" type="ORF">LuPra_03822</name>
</gene>
<dbReference type="AlphaFoldDB" id="A0A143PRZ2"/>
<evidence type="ECO:0000256" key="10">
    <source>
        <dbReference type="SAM" id="MobiDB-lite"/>
    </source>
</evidence>
<evidence type="ECO:0000256" key="1">
    <source>
        <dbReference type="ARBA" id="ARBA00001947"/>
    </source>
</evidence>
<evidence type="ECO:0000256" key="6">
    <source>
        <dbReference type="ARBA" id="ARBA00022801"/>
    </source>
</evidence>
<keyword evidence="9 11" id="KW-0472">Membrane</keyword>
<reference evidence="13 14" key="1">
    <citation type="journal article" date="2016" name="Genome Announc.">
        <title>First Complete Genome Sequence of a Subdivision 6 Acidobacterium Strain.</title>
        <authorList>
            <person name="Huang S."/>
            <person name="Vieira S."/>
            <person name="Bunk B."/>
            <person name="Riedel T."/>
            <person name="Sproer C."/>
            <person name="Overmann J."/>
        </authorList>
    </citation>
    <scope>NUCLEOTIDE SEQUENCE [LARGE SCALE GENOMIC DNA]</scope>
    <source>
        <strain evidence="14">DSM 100886 HEG_-6_39</strain>
    </source>
</reference>
<sequence length="349" mass="37469">MPPLPPAGPDSVPGRPAQPSIPVRWSDQDNAWVTGPLTPADADLDRGARVGSRPWVHLLLFVLTFLTMTWAGSSFFLNYITAVGTRRVVIAPATALLGGLWFSVPALLILGAHEFGHYFACRYYRIPASLPYFVPAPAFSIVGTLGAVIRMALPRTRKALFDVGIAGPIAGFVVLLPLAVYGVSHSYVVRLPRALPLRGGLELGDPLLLTLLQKAFFGTLPDHALFVMHPTGFGVWFGLLATALNLFPAGQLDGGHIVHAIIGRASRYVTIASILVLLTLAVFVSSSWAVWSVLLVLMTYAFGLDHPAVGEEHLPIGKARLALGVFAIVMFALSFTPVPISPVDFIGRR</sequence>
<evidence type="ECO:0000313" key="13">
    <source>
        <dbReference type="EMBL" id="AMY10584.1"/>
    </source>
</evidence>
<dbReference type="PATRIC" id="fig|1813736.3.peg.4029"/>
<accession>A0A143PRZ2</accession>
<comment type="subcellular location">
    <subcellularLocation>
        <location evidence="2">Membrane</location>
        <topology evidence="2">Multi-pass membrane protein</topology>
    </subcellularLocation>
</comment>
<dbReference type="GO" id="GO:0006508">
    <property type="term" value="P:proteolysis"/>
    <property type="evidence" value="ECO:0007669"/>
    <property type="project" value="UniProtKB-KW"/>
</dbReference>
<proteinExistence type="inferred from homology"/>
<keyword evidence="5 11" id="KW-0812">Transmembrane</keyword>
<feature type="transmembrane region" description="Helical" evidence="11">
    <location>
        <begin position="321"/>
        <end position="340"/>
    </location>
</feature>
<evidence type="ECO:0000259" key="12">
    <source>
        <dbReference type="Pfam" id="PF02163"/>
    </source>
</evidence>
<evidence type="ECO:0000256" key="9">
    <source>
        <dbReference type="ARBA" id="ARBA00023136"/>
    </source>
</evidence>
<comment type="similarity">
    <text evidence="3">Belongs to the peptidase M50B family.</text>
</comment>
<dbReference type="GO" id="GO:0016020">
    <property type="term" value="C:membrane"/>
    <property type="evidence" value="ECO:0007669"/>
    <property type="project" value="UniProtKB-SubCell"/>
</dbReference>
<dbReference type="PANTHER" id="PTHR31412">
    <property type="entry name" value="ZINC METALLOPROTEASE EGY1"/>
    <property type="match status" value="1"/>
</dbReference>
<protein>
    <submittedName>
        <fullName evidence="13">Zn-dependent protease</fullName>
    </submittedName>
</protein>
<dbReference type="CDD" id="cd06160">
    <property type="entry name" value="S2P-M50_like_2"/>
    <property type="match status" value="1"/>
</dbReference>